<gene>
    <name evidence="9" type="ORF">ABIE04_003202</name>
</gene>
<keyword evidence="2 6" id="KW-0812">Transmembrane</keyword>
<comment type="subcellular location">
    <subcellularLocation>
        <location evidence="1">Membrane</location>
        <topology evidence="1">Multi-pass membrane protein</topology>
    </subcellularLocation>
</comment>
<dbReference type="Pfam" id="PF19358">
    <property type="entry name" value="DUF5935"/>
    <property type="match status" value="1"/>
</dbReference>
<dbReference type="Proteomes" id="UP001549251">
    <property type="component" value="Unassembled WGS sequence"/>
</dbReference>
<organism evidence="9 10">
    <name type="scientific">Rhodanobacter soli</name>
    <dbReference type="NCBI Taxonomy" id="590609"/>
    <lineage>
        <taxon>Bacteria</taxon>
        <taxon>Pseudomonadati</taxon>
        <taxon>Pseudomonadota</taxon>
        <taxon>Gammaproteobacteria</taxon>
        <taxon>Lysobacterales</taxon>
        <taxon>Rhodanobacteraceae</taxon>
        <taxon>Rhodanobacter</taxon>
    </lineage>
</organism>
<feature type="transmembrane region" description="Helical" evidence="6">
    <location>
        <begin position="364"/>
        <end position="387"/>
    </location>
</feature>
<dbReference type="RefSeq" id="WP_354552423.1">
    <property type="nucleotide sequence ID" value="NZ_JBEPSD010000003.1"/>
</dbReference>
<proteinExistence type="predicted"/>
<feature type="transmembrane region" description="Helical" evidence="6">
    <location>
        <begin position="75"/>
        <end position="94"/>
    </location>
</feature>
<feature type="domain" description="O-antigen ligase-related" evidence="7">
    <location>
        <begin position="200"/>
        <end position="339"/>
    </location>
</feature>
<evidence type="ECO:0000256" key="3">
    <source>
        <dbReference type="ARBA" id="ARBA00022989"/>
    </source>
</evidence>
<keyword evidence="10" id="KW-1185">Reference proteome</keyword>
<evidence type="ECO:0000256" key="4">
    <source>
        <dbReference type="ARBA" id="ARBA00023136"/>
    </source>
</evidence>
<sequence length="438" mass="48348">MRDIAFALLIFGMLPFILKRPYWGLLAWSWLGYMNPNRLCFGFAVGFPWVQLIAIATLVGLAFSKESKKIPKSPISVFLFLFLMWTGITTFYAAVPDSAWSKWQEFAKVLVMVFVTLMMVNSRERIHWLIWVIVVSLGFYGLKGGLFTVTHGGSSNVLGPPNSFIADNNALALALCMTLPLMRYLQLHSSPRVVRIGMGIAMLFTGIAVLGTYSRGGLIGLAIVAGALFLKSRRRLAVVLVAVAVGLVAYHFMPPEWAARMDTLHQARETSSGESRIQSWKFAANVAIHHPLVGGGFDDYLSAPLWDAFAPDGAEQRAIHSIYFRVLGEQGFPGLVLFLTLMFASWRNCSRVRKSTRDLPDQKWAYDLASMLQVALIAFMAAGAFLPMTYFDLSYQLMAVCALLGLHVQEGGAQRTGERSHGFGVGVRSPPVHSALAE</sequence>
<keyword evidence="9" id="KW-0436">Ligase</keyword>
<protein>
    <submittedName>
        <fullName evidence="9">O-glycosylation ligase (Exosortase A-associated)</fullName>
    </submittedName>
</protein>
<feature type="transmembrane region" description="Helical" evidence="6">
    <location>
        <begin position="322"/>
        <end position="344"/>
    </location>
</feature>
<dbReference type="InterPro" id="IPR045979">
    <property type="entry name" value="DUF5935"/>
</dbReference>
<evidence type="ECO:0000313" key="9">
    <source>
        <dbReference type="EMBL" id="MET4570823.1"/>
    </source>
</evidence>
<dbReference type="InterPro" id="IPR051533">
    <property type="entry name" value="WaaL-like"/>
</dbReference>
<dbReference type="PANTHER" id="PTHR37422">
    <property type="entry name" value="TEICHURONIC ACID BIOSYNTHESIS PROTEIN TUAE"/>
    <property type="match status" value="1"/>
</dbReference>
<evidence type="ECO:0000259" key="7">
    <source>
        <dbReference type="Pfam" id="PF04932"/>
    </source>
</evidence>
<evidence type="ECO:0000256" key="1">
    <source>
        <dbReference type="ARBA" id="ARBA00004141"/>
    </source>
</evidence>
<keyword evidence="4 6" id="KW-0472">Membrane</keyword>
<dbReference type="NCBIfam" id="TIGR03097">
    <property type="entry name" value="PEP_O_lig_1"/>
    <property type="match status" value="1"/>
</dbReference>
<feature type="transmembrane region" description="Helical" evidence="6">
    <location>
        <begin position="128"/>
        <end position="149"/>
    </location>
</feature>
<dbReference type="Pfam" id="PF04932">
    <property type="entry name" value="Wzy_C"/>
    <property type="match status" value="1"/>
</dbReference>
<dbReference type="EMBL" id="JBEPSD010000003">
    <property type="protein sequence ID" value="MET4570823.1"/>
    <property type="molecule type" value="Genomic_DNA"/>
</dbReference>
<evidence type="ECO:0000256" key="5">
    <source>
        <dbReference type="SAM" id="MobiDB-lite"/>
    </source>
</evidence>
<feature type="transmembrane region" description="Helical" evidence="6">
    <location>
        <begin position="43"/>
        <end position="63"/>
    </location>
</feature>
<accession>A0ABV2Q0J0</accession>
<evidence type="ECO:0000256" key="6">
    <source>
        <dbReference type="SAM" id="Phobius"/>
    </source>
</evidence>
<dbReference type="PANTHER" id="PTHR37422:SF13">
    <property type="entry name" value="LIPOPOLYSACCHARIDE BIOSYNTHESIS PROTEIN PA4999-RELATED"/>
    <property type="match status" value="1"/>
</dbReference>
<reference evidence="9 10" key="1">
    <citation type="submission" date="2024-06" db="EMBL/GenBank/DDBJ databases">
        <title>Sorghum-associated microbial communities from plants grown in Nebraska, USA.</title>
        <authorList>
            <person name="Schachtman D."/>
        </authorList>
    </citation>
    <scope>NUCLEOTIDE SEQUENCE [LARGE SCALE GENOMIC DNA]</scope>
    <source>
        <strain evidence="9 10">1757</strain>
    </source>
</reference>
<name>A0ABV2Q0J0_9GAMM</name>
<dbReference type="InterPro" id="IPR007016">
    <property type="entry name" value="O-antigen_ligase-rel_domated"/>
</dbReference>
<dbReference type="InterPro" id="IPR017528">
    <property type="entry name" value="CHP03097O-antigen_lig-rel"/>
</dbReference>
<dbReference type="GO" id="GO:0016874">
    <property type="term" value="F:ligase activity"/>
    <property type="evidence" value="ECO:0007669"/>
    <property type="project" value="UniProtKB-KW"/>
</dbReference>
<feature type="region of interest" description="Disordered" evidence="5">
    <location>
        <begin position="417"/>
        <end position="438"/>
    </location>
</feature>
<feature type="transmembrane region" description="Helical" evidence="6">
    <location>
        <begin position="216"/>
        <end position="231"/>
    </location>
</feature>
<evidence type="ECO:0000259" key="8">
    <source>
        <dbReference type="Pfam" id="PF19358"/>
    </source>
</evidence>
<feature type="transmembrane region" description="Helical" evidence="6">
    <location>
        <begin position="106"/>
        <end position="121"/>
    </location>
</feature>
<comment type="caution">
    <text evidence="9">The sequence shown here is derived from an EMBL/GenBank/DDBJ whole genome shotgun (WGS) entry which is preliminary data.</text>
</comment>
<feature type="domain" description="DUF5935" evidence="8">
    <location>
        <begin position="1"/>
        <end position="188"/>
    </location>
</feature>
<evidence type="ECO:0000256" key="2">
    <source>
        <dbReference type="ARBA" id="ARBA00022692"/>
    </source>
</evidence>
<keyword evidence="3 6" id="KW-1133">Transmembrane helix</keyword>
<evidence type="ECO:0000313" key="10">
    <source>
        <dbReference type="Proteomes" id="UP001549251"/>
    </source>
</evidence>
<feature type="transmembrane region" description="Helical" evidence="6">
    <location>
        <begin position="236"/>
        <end position="253"/>
    </location>
</feature>